<dbReference type="EMBL" id="FRCT01000010">
    <property type="protein sequence ID" value="SHM68390.1"/>
    <property type="molecule type" value="Genomic_DNA"/>
</dbReference>
<keyword evidence="2" id="KW-0732">Signal</keyword>
<evidence type="ECO:0000256" key="1">
    <source>
        <dbReference type="ARBA" id="ARBA00022475"/>
    </source>
</evidence>
<dbReference type="PANTHER" id="PTHR43649:SF33">
    <property type="entry name" value="POLYGALACTURONAN_RHAMNOGALACTURONAN-BINDING PROTEIN YTCQ"/>
    <property type="match status" value="1"/>
</dbReference>
<name>A0A1M7KS77_RUMFL</name>
<keyword evidence="1" id="KW-1003">Cell membrane</keyword>
<dbReference type="AlphaFoldDB" id="A0A1M7KS77"/>
<evidence type="ECO:0000256" key="5">
    <source>
        <dbReference type="ARBA" id="ARBA00023288"/>
    </source>
</evidence>
<organism evidence="6 7">
    <name type="scientific">Ruminococcus flavefaciens</name>
    <dbReference type="NCBI Taxonomy" id="1265"/>
    <lineage>
        <taxon>Bacteria</taxon>
        <taxon>Bacillati</taxon>
        <taxon>Bacillota</taxon>
        <taxon>Clostridia</taxon>
        <taxon>Eubacteriales</taxon>
        <taxon>Oscillospiraceae</taxon>
        <taxon>Ruminococcus</taxon>
    </lineage>
</organism>
<dbReference type="PANTHER" id="PTHR43649">
    <property type="entry name" value="ARABINOSE-BINDING PROTEIN-RELATED"/>
    <property type="match status" value="1"/>
</dbReference>
<dbReference type="RefSeq" id="WP_072951392.1">
    <property type="nucleotide sequence ID" value="NZ_FRCT01000010.1"/>
</dbReference>
<gene>
    <name evidence="6" type="ORF">SAMN04487860_11012</name>
</gene>
<dbReference type="SUPFAM" id="SSF53850">
    <property type="entry name" value="Periplasmic binding protein-like II"/>
    <property type="match status" value="1"/>
</dbReference>
<dbReference type="InterPro" id="IPR006059">
    <property type="entry name" value="SBP"/>
</dbReference>
<reference evidence="6 7" key="1">
    <citation type="submission" date="2016-11" db="EMBL/GenBank/DDBJ databases">
        <authorList>
            <person name="Jaros S."/>
            <person name="Januszkiewicz K."/>
            <person name="Wedrychowicz H."/>
        </authorList>
    </citation>
    <scope>NUCLEOTIDE SEQUENCE [LARGE SCALE GENOMIC DNA]</scope>
    <source>
        <strain evidence="6 7">Y1</strain>
    </source>
</reference>
<dbReference type="InterPro" id="IPR050490">
    <property type="entry name" value="Bact_solute-bd_prot1"/>
</dbReference>
<dbReference type="Proteomes" id="UP000184394">
    <property type="component" value="Unassembled WGS sequence"/>
</dbReference>
<keyword evidence="4" id="KW-0564">Palmitate</keyword>
<evidence type="ECO:0000313" key="6">
    <source>
        <dbReference type="EMBL" id="SHM68390.1"/>
    </source>
</evidence>
<accession>A0A1M7KS77</accession>
<dbReference type="Pfam" id="PF01547">
    <property type="entry name" value="SBP_bac_1"/>
    <property type="match status" value="1"/>
</dbReference>
<protein>
    <submittedName>
        <fullName evidence="6">ABC-type glycerol-3-phosphate transport system, substrate-binding protein</fullName>
    </submittedName>
</protein>
<evidence type="ECO:0000256" key="4">
    <source>
        <dbReference type="ARBA" id="ARBA00023139"/>
    </source>
</evidence>
<proteinExistence type="predicted"/>
<evidence type="ECO:0000256" key="3">
    <source>
        <dbReference type="ARBA" id="ARBA00023136"/>
    </source>
</evidence>
<dbReference type="OrthoDB" id="1814964at2"/>
<dbReference type="Gene3D" id="3.40.190.10">
    <property type="entry name" value="Periplasmic binding protein-like II"/>
    <property type="match status" value="1"/>
</dbReference>
<evidence type="ECO:0000256" key="2">
    <source>
        <dbReference type="ARBA" id="ARBA00022729"/>
    </source>
</evidence>
<keyword evidence="3" id="KW-0472">Membrane</keyword>
<evidence type="ECO:0000313" key="7">
    <source>
        <dbReference type="Proteomes" id="UP000184394"/>
    </source>
</evidence>
<sequence length="798" mass="89660">MEKNFSKRITALSAALAVIAGSAASCGKKSESKAEKKTAQELMAASYRAELIDTDVEFEDVRDMKQLSDGRIFISKYDYESTSPSFYIADSDFTNFEEVKMDLGIKDSEDVNIASGLAPDGNIVVMVTFIDYGDMEKPNYDDPNFDYEHFDYEELERNIKQTYKIYTVDLEGKVKSENEIKSLDDYKGEGEGRLSVGNFCACSGGKAILTIYGNAEEHYVVINSDGNVDQEIDLDGMDWINNISPIDEKTFAILGGGSSGECVKFIDSENFKPTGEELKFEDLGNSSLNGIFKGNDEYSYFVSTEKGISGANKDGKTTEIINWVDSDMGSGYVSAFIPVANGEFIIYYSDYSSGSENGIYRLTKRDASELENTKVISIGVLYDDWEVKQKVATFNKSHDGIRFKIEDYSKYDEYDDDGMATASGEGQLKKDIVSGKAPDIIVSYNHGIIDSLYKKGLFMDLYEMLDKDADMSKDDIMPNVLNACEIGGKLYSLSPSFSVQTLAAKKSNCDKENWTIDEMIDTYKNLPKNMRFTTLDCKESMLSMVVAVLGDAIDYEKGTCNFDTPDVRKLLNFIDQFPGQEEVMDMDDHNAMMEMFGGDNIKENKVLLQNMYIGNFVDYTETLKGQFEGDISFVGYPSSNGKGSVLCLEENFAILSNSEYKDECWEFIKMFFTKSDDEDEENGGMYGFPSLKSEFDKMAEKSMKKPTYKDENGKTVEQDLTYYTNDGKEIKIDPLNEKEKDFIVDYIKNTTQISDSMDPDVSMILMEEIMAYLKGEKTADEVIDLIQNRVSLLVSEQS</sequence>
<dbReference type="PROSITE" id="PS51257">
    <property type="entry name" value="PROKAR_LIPOPROTEIN"/>
    <property type="match status" value="1"/>
</dbReference>
<keyword evidence="5" id="KW-0449">Lipoprotein</keyword>